<evidence type="ECO:0000313" key="2">
    <source>
        <dbReference type="Proteomes" id="UP000076078"/>
    </source>
</evidence>
<keyword evidence="2" id="KW-1185">Reference proteome</keyword>
<evidence type="ECO:0000313" key="1">
    <source>
        <dbReference type="EMBL" id="KYQ92691.1"/>
    </source>
</evidence>
<protein>
    <recommendedName>
        <fullName evidence="3">Ankyrin repeat-containing protein</fullName>
    </recommendedName>
</protein>
<organism evidence="1 2">
    <name type="scientific">Tieghemostelium lacteum</name>
    <name type="common">Slime mold</name>
    <name type="synonym">Dictyostelium lacteum</name>
    <dbReference type="NCBI Taxonomy" id="361077"/>
    <lineage>
        <taxon>Eukaryota</taxon>
        <taxon>Amoebozoa</taxon>
        <taxon>Evosea</taxon>
        <taxon>Eumycetozoa</taxon>
        <taxon>Dictyostelia</taxon>
        <taxon>Dictyosteliales</taxon>
        <taxon>Raperosteliaceae</taxon>
        <taxon>Tieghemostelium</taxon>
    </lineage>
</organism>
<dbReference type="EMBL" id="LODT01000029">
    <property type="protein sequence ID" value="KYQ92691.1"/>
    <property type="molecule type" value="Genomic_DNA"/>
</dbReference>
<dbReference type="InParanoid" id="A0A151ZFE4"/>
<reference evidence="1 2" key="1">
    <citation type="submission" date="2015-12" db="EMBL/GenBank/DDBJ databases">
        <title>Dictyostelia acquired genes for synthesis and detection of signals that induce cell-type specialization by lateral gene transfer from prokaryotes.</title>
        <authorList>
            <person name="Gloeckner G."/>
            <person name="Schaap P."/>
        </authorList>
    </citation>
    <scope>NUCLEOTIDE SEQUENCE [LARGE SCALE GENOMIC DNA]</scope>
    <source>
        <strain evidence="1 2">TK</strain>
    </source>
</reference>
<dbReference type="AlphaFoldDB" id="A0A151ZFE4"/>
<name>A0A151ZFE4_TIELA</name>
<dbReference type="Proteomes" id="UP000076078">
    <property type="component" value="Unassembled WGS sequence"/>
</dbReference>
<proteinExistence type="predicted"/>
<gene>
    <name evidence="1" type="ORF">DLAC_06690</name>
</gene>
<dbReference type="PANTHER" id="PTHR31550:SF11">
    <property type="entry name" value="ANKYRIN REPEAT-CONTAINING PROTEIN-RELATED"/>
    <property type="match status" value="1"/>
</dbReference>
<dbReference type="OrthoDB" id="24005at2759"/>
<dbReference type="PANTHER" id="PTHR31550">
    <property type="entry name" value="ANKYRIN REPEAT PROTEIN-RELATED-RELATED"/>
    <property type="match status" value="1"/>
</dbReference>
<sequence>MDDSLFFKVLRNKVILNNIFSFVKDINLELLLNGDITKRGNKWNEIYEVDWMISNGHIGLFWEKFNIAKRMNDRYQLSFNLSSLILIFQTIKDIEQIKEIYDFIGDWIISRDEIFYGACDGGSVDIVKFLFERLPKTVRDSVLASKEPFIRSVKSGNRDLIKFIVENWSSVFTVTAVCVFELFKYGNDDLVNHPVEMDIEYLHYQCLFGKKKFIKELLFKIKDLETIMMIAIFNPSVTLKRKKYILSIIIDTGIGIDYSNLFINTIETGEIELFRQIFQQLTPNQIRLDEDGIMDKILEFNRIEMLEFLCENVPCFNRSPYSLGVFKEVNVEQCSLEMIEALHKHGQSINIRIRYVYRNNLDFDKSMLMWKYDREHFLNNLKTTIITNLKVLRCIYPHVKNEFNFTIARSLYSYPLVKEDIDFLFQNAGEKLKVNLDNIVIFIMFNARIDLLEYIWSNSEYLSTIRKLLNNESLIDYAIKSGHNPTFQFIRHYLGTQFKFNVYHLTLSLKYRNIEIVLFIHKQLESSKTSILNNVYTLIDMNDLPLVKYVTENYSFKVNYSFNSYLNFTIYQYLTDKERIN</sequence>
<evidence type="ECO:0008006" key="3">
    <source>
        <dbReference type="Google" id="ProtNLM"/>
    </source>
</evidence>
<comment type="caution">
    <text evidence="1">The sequence shown here is derived from an EMBL/GenBank/DDBJ whole genome shotgun (WGS) entry which is preliminary data.</text>
</comment>
<accession>A0A151ZFE4</accession>
<dbReference type="FunCoup" id="A0A151ZFE4">
    <property type="interactions" value="76"/>
</dbReference>